<evidence type="ECO:0000256" key="1">
    <source>
        <dbReference type="SAM" id="Phobius"/>
    </source>
</evidence>
<dbReference type="InParanoid" id="A0A507B9N5"/>
<dbReference type="PANTHER" id="PTHR35393">
    <property type="entry name" value="CHROMOSOME 1, WHOLE GENOME SHOTGUN SEQUENCE"/>
    <property type="match status" value="1"/>
</dbReference>
<dbReference type="Pfam" id="PF24840">
    <property type="entry name" value="NTF2_SigF"/>
    <property type="match status" value="2"/>
</dbReference>
<dbReference type="AlphaFoldDB" id="A0A507B9N5"/>
<feature type="domain" description="SigF-like NTF2-like" evidence="2">
    <location>
        <begin position="1"/>
        <end position="131"/>
    </location>
</feature>
<evidence type="ECO:0000259" key="2">
    <source>
        <dbReference type="Pfam" id="PF24840"/>
    </source>
</evidence>
<keyword evidence="1" id="KW-0472">Membrane</keyword>
<feature type="domain" description="SigF-like NTF2-like" evidence="2">
    <location>
        <begin position="153"/>
        <end position="202"/>
    </location>
</feature>
<keyword evidence="1" id="KW-1133">Transmembrane helix</keyword>
<proteinExistence type="predicted"/>
<evidence type="ECO:0000313" key="3">
    <source>
        <dbReference type="EMBL" id="TPX15886.1"/>
    </source>
</evidence>
<feature type="transmembrane region" description="Helical" evidence="1">
    <location>
        <begin position="187"/>
        <end position="210"/>
    </location>
</feature>
<name>A0A507B9N5_9PEZI</name>
<dbReference type="EMBL" id="SKBQ01000001">
    <property type="protein sequence ID" value="TPX15886.1"/>
    <property type="molecule type" value="Genomic_DNA"/>
</dbReference>
<dbReference type="RefSeq" id="XP_030997597.1">
    <property type="nucleotide sequence ID" value="XM_031136354.1"/>
</dbReference>
<dbReference type="GeneID" id="41967667"/>
<gene>
    <name evidence="3" type="ORF">E0L32_000220</name>
</gene>
<protein>
    <recommendedName>
        <fullName evidence="2">SigF-like NTF2-like domain-containing protein</fullName>
    </recommendedName>
</protein>
<comment type="caution">
    <text evidence="3">The sequence shown here is derived from an EMBL/GenBank/DDBJ whole genome shotgun (WGS) entry which is preliminary data.</text>
</comment>
<organism evidence="3 4">
    <name type="scientific">Thyridium curvatum</name>
    <dbReference type="NCBI Taxonomy" id="1093900"/>
    <lineage>
        <taxon>Eukaryota</taxon>
        <taxon>Fungi</taxon>
        <taxon>Dikarya</taxon>
        <taxon>Ascomycota</taxon>
        <taxon>Pezizomycotina</taxon>
        <taxon>Sordariomycetes</taxon>
        <taxon>Sordariomycetidae</taxon>
        <taxon>Thyridiales</taxon>
        <taxon>Thyridiaceae</taxon>
        <taxon>Thyridium</taxon>
    </lineage>
</organism>
<dbReference type="InterPro" id="IPR057514">
    <property type="entry name" value="NTF2_SigF"/>
</dbReference>
<dbReference type="PANTHER" id="PTHR35393:SF1">
    <property type="entry name" value="SNOAL-LIKE DOMAIN-CONTAINING PROTEIN"/>
    <property type="match status" value="1"/>
</dbReference>
<keyword evidence="1" id="KW-0812">Transmembrane</keyword>
<dbReference type="OrthoDB" id="2344312at2759"/>
<dbReference type="STRING" id="1093900.A0A507B9N5"/>
<dbReference type="Proteomes" id="UP000319257">
    <property type="component" value="Unassembled WGS sequence"/>
</dbReference>
<evidence type="ECO:0000313" key="4">
    <source>
        <dbReference type="Proteomes" id="UP000319257"/>
    </source>
</evidence>
<keyword evidence="4" id="KW-1185">Reference proteome</keyword>
<sequence>MENPEQNIHSVLEALCRGTPAEQTEAINTYFLPDAAFQHPFCRVPAFSQLPFGLFSGVNSRWLLLMIYRWYRILSPNIDFHIDSCEIMQTAFDTRTQTLYLNLRQTFAIWFIPFYVARVRLVTVLHLEQLDKRTAASNLGSTVGGKLITDDQDSKKRYYIAEQDDHYQVNEFVKFVAPGIGPLFCTLWQIASTLVCMLGVWTVMPVYAALERKPRWRAIAH</sequence>
<accession>A0A507B9N5</accession>
<reference evidence="3 4" key="1">
    <citation type="submission" date="2019-06" db="EMBL/GenBank/DDBJ databases">
        <title>Draft genome sequence of the filamentous fungus Phialemoniopsis curvata isolated from diesel fuel.</title>
        <authorList>
            <person name="Varaljay V.A."/>
            <person name="Lyon W.J."/>
            <person name="Crouch A.L."/>
            <person name="Drake C.E."/>
            <person name="Hollomon J.M."/>
            <person name="Nadeau L.J."/>
            <person name="Nunn H.S."/>
            <person name="Stevenson B.S."/>
            <person name="Bojanowski C.L."/>
            <person name="Crookes-Goodson W.J."/>
        </authorList>
    </citation>
    <scope>NUCLEOTIDE SEQUENCE [LARGE SCALE GENOMIC DNA]</scope>
    <source>
        <strain evidence="3 4">D216</strain>
    </source>
</reference>